<reference evidence="2" key="1">
    <citation type="submission" date="2021-02" db="EMBL/GenBank/DDBJ databases">
        <authorList>
            <person name="Nowell W R."/>
        </authorList>
    </citation>
    <scope>NUCLEOTIDE SEQUENCE</scope>
    <source>
        <strain evidence="2">Ploen Becks lab</strain>
    </source>
</reference>
<organism evidence="2 3">
    <name type="scientific">Brachionus calyciflorus</name>
    <dbReference type="NCBI Taxonomy" id="104777"/>
    <lineage>
        <taxon>Eukaryota</taxon>
        <taxon>Metazoa</taxon>
        <taxon>Spiralia</taxon>
        <taxon>Gnathifera</taxon>
        <taxon>Rotifera</taxon>
        <taxon>Eurotatoria</taxon>
        <taxon>Monogononta</taxon>
        <taxon>Pseudotrocha</taxon>
        <taxon>Ploima</taxon>
        <taxon>Brachionidae</taxon>
        <taxon>Brachionus</taxon>
    </lineage>
</organism>
<dbReference type="Gene3D" id="2.180.10.10">
    <property type="entry name" value="RHS repeat-associated core"/>
    <property type="match status" value="1"/>
</dbReference>
<dbReference type="OrthoDB" id="5426877at2759"/>
<accession>A0A813M5T1</accession>
<name>A0A813M5T1_9BILA</name>
<gene>
    <name evidence="2" type="ORF">OXX778_LOCUS1982</name>
</gene>
<dbReference type="NCBIfam" id="TIGR03696">
    <property type="entry name" value="Rhs_assc_core"/>
    <property type="match status" value="1"/>
</dbReference>
<keyword evidence="3" id="KW-1185">Reference proteome</keyword>
<dbReference type="Proteomes" id="UP000663879">
    <property type="component" value="Unassembled WGS sequence"/>
</dbReference>
<feature type="transmembrane region" description="Helical" evidence="1">
    <location>
        <begin position="2840"/>
        <end position="2870"/>
    </location>
</feature>
<evidence type="ECO:0000313" key="2">
    <source>
        <dbReference type="EMBL" id="CAF0718777.1"/>
    </source>
</evidence>
<feature type="transmembrane region" description="Helical" evidence="1">
    <location>
        <begin position="2961"/>
        <end position="2984"/>
    </location>
</feature>
<dbReference type="PANTHER" id="PTHR32305">
    <property type="match status" value="1"/>
</dbReference>
<feature type="transmembrane region" description="Helical" evidence="1">
    <location>
        <begin position="3045"/>
        <end position="3064"/>
    </location>
</feature>
<feature type="transmembrane region" description="Helical" evidence="1">
    <location>
        <begin position="2922"/>
        <end position="2941"/>
    </location>
</feature>
<keyword evidence="1" id="KW-0472">Membrane</keyword>
<dbReference type="InterPro" id="IPR050708">
    <property type="entry name" value="T6SS_VgrG/RHS"/>
</dbReference>
<dbReference type="EMBL" id="CAJNOC010000142">
    <property type="protein sequence ID" value="CAF0718777.1"/>
    <property type="molecule type" value="Genomic_DNA"/>
</dbReference>
<keyword evidence="1" id="KW-1133">Transmembrane helix</keyword>
<feature type="transmembrane region" description="Helical" evidence="1">
    <location>
        <begin position="2780"/>
        <end position="2802"/>
    </location>
</feature>
<dbReference type="InterPro" id="IPR022385">
    <property type="entry name" value="Rhs_assc_core"/>
</dbReference>
<sequence>MQEEPLWPNLNKSLEKNLTSSVFLLESDELIIRSKDGLRFFKYNQKANDWQQISNCDTRFSDKNKFNQPRHKLKFFKINDKTYVSFLTIKNGYVFLELDKKNFKFKHVASDRKFIRKYDKLEFGYFYGPQNPLGLFSYNHKNGALFHFVNLTTPKTPIIRHEKTNIKLKENLEWKFSDANFYFTDVNGNETTSLVVQHHKGLSVYELRVFNDYFKPIKLFDVPVMAKKEKKNQNEKFYFARVTPVENKKLFFDLITIESDGLRVYKWYNDTNEYRLINFSDEFSEENNWNLKYSNSILFSDFDSSGVQKLVYSGPKGLRIDKLEKYDSYWIWNQMINFEFNENFNEKYLVPIEIIPLSKSPIKKPILISNDFINKKTVFIPFEEQNFNEENDESEIPKSISKAEKIISKNYPLIQSEEIKTKKSILPLSNMFDMKSIMNSCINPSNGQLILNLPLIKLPVLDEAILSLNYISTFVPLNNSCVGLGWSLSQEFIFADFKSNKFAHQFYLITKSSTTTLLHMNKIENDEILFKIENDKEQNLIIKYNIKKCQWIVENENEKIKKLYGGGISSERPNGNGVEWKNNWFRNKEFSDKPNHPFKWCLTNLTTESDRVDFEYNDKKTTSITKIKSDKNDTIIEFNYDQNHILTSYNYKTKNHIQNIEFNYEMSNNDHLLKSIIQKDNHEKVLEFVYEQISNSMKISKIIFPDRNDSLNFTYEDASQKAIENNFSYLLNSDLASHEDKETKAQLSSSIDYSILSYTTKSRSKLILTILTQEGTKFGVEIKASETYKNGHFSNYKILSFPKHFVVYLLDSKSNEDFVYLCKIQSLRKEYENSKIEVDISDKLKLVNCIKSVSFGSEFIAIINLNDEFSIIELVENEWIVNFSECLSSSKALMSMNEDQNLLIYNDTNLNCLFKDQNSKWQSKLVACKPGMLTALDISIECFDISETKLDGIKQFFKKNFLHFSKNIILLNQLLVKNDTMSSELLVLLTDDEFNIINEQTLENKTLSLSDSIDFELKFSDEEVIDAKIYHFKQGEKYVVGFKKQEKTFDFKNGNKIYKRTYKLENQDILTTIVDHHGYNVEIKDNKKSVKDDFKDAFLIDIESFYASLTTNRISCKEKLFDLNSESWTVTKIEDDKKEIIKIGDKFQLFKDSTSWQLYSNNKLEFDFKTDSLDNIQVSYPYYIAYMSDSDKSVKILPFENDKIGKEVFITKADYVLPGGNAYLFGIKESGSYSIKFFTIPTQSIFHVRIIEKAIILDKQKYRKTYEYDDKSSSLQNGVVLYSKFKSIPAGDSSKHGYIQYDLSTEIKYFNSDGKLVKIDKETTDIEEDEIESDQKNLDKKPSVLYAKDGKSEIVDFYNLDIKSDEADYIGFEVYEKLNNWVYDQSSCVRNEWPLIGNSFLRLKKSSISKEFKPGKFIFECSCWVRIPNGNSYEIGKEFEDFFLLIVETGEKLSSKITSIHQDWLFLAVHIDVQNRKADSIKCVITSEKYEQIDVDHIKWIRKNGRFQISTYDESCSLLISQLDETNTIKKIFYYDSYQPIALIDSNNQLIQTSFTYNQNKTMLQLEALNAFYETFSDYELNRNWLIDEPDDWLRNQKFLIHKNISKKSSIRLRQPNINLKSLAMYFNIELSSISSELSLEINFHEIKFKQREIFVNDVKIENLADGFYFVIFEAKRVILWKEKKLLIDRKFNNLSESREVLFSSYGLTKLSNLIVFNDPLIKVNHYNSIGQLTQSVQLIDDSSVIIKQDIYDECMRESIETKPSQFILKDNEQSLVYRDDFVTNYFFDLPTNVWSTKKLLGKISDLNPFDKGFSYRRKIYSKDPLNYIESIDFPDKLLSNKEAFVCSNKSYEYFESLFPVESGFVNKTSIELNGNRTIKVYDKNNNMVALFNHTLGFKDILTTYEFDRKNNLVKILPPLFHANVFTLDNFGLTYEEINSKWNSDEYYQNLQKQFGSFYVYDDKTSSLIESCTPEQGKQIYVYNKFGFLRFNLKYDSNERPFILEYSNYNNKGEVCEKGFTKNEKFFDIKFLKSIADINDLSDTHCMQESISTVSIKPGFNGKQVFSYVKNASNNFEYNDKVCYSDKDKMLKKVVNLKRMDGSSCLLRMKREYSGDRLNSIVYPFSYQDKIMKLNYVYNKQGLVSSISIDDKQIASFDYTPSGNLNQEALLTNLDLSFTRNYSYNSSDLLTSQDDCFIKESLSYSENGYECENKQFDTSISKTMFYPKWYEKCDIRSLCLNEDILIQKLENLNRDEANYLLNNLVELGVLNEEFKVLRNLTLSEGLVKLPIKYDEHSIKKLMSLLNENFPLNPYGHQYSYGSHLELVNSKYFIGEENFKPINNKSFVMDNKNNLGKSELIWNVLIKIGFIIPQINEDNSKFGKVKNNEWIDTKSLEILLKSSNYTSSLTKKLIVLLVDFFSKRQTLTKDLFCSIYTKWFQFDDQFKQIELEINLELGAKLWDILATNDYLYESDIKKCALFKNEFYLVISENGLLNTLPEIIGILVKYNDNQIGSSSCDVRSYNTDANGNHKLFHVGFDRLQFNYKSNSNQISSIENEGQTYKFEYDSLGNVTTAEHKGIVKIIYDEISNRPVRFILKNGQIVDLGYDSMNERVYKCVLDKNDKKVKEILYFRDNTGRCLVEKEIFYDQNEQFKDEYYTAYVYGPKGLIGYIRNDEFYNVITDHEQSVRLVVKNMEVIAAYDYLPYGQLIRNFGTKSSQLRYRFTGQEWDEELGLYNYHARLYDPTIGRFYQVDEKEQYASPYKYAGNSPVSMYDPDGNLAFIVVIGFVAVGAYLGGAAAMDDWAFWNWEWDNWNLYMGMFFGGLTGFFLPFGFVAASTVIGGIGAFIGIGMVGSMAITALLGILGAYFAMSSSMGTFNPCKWKWIKPGLWNAAFQGFSSAVQLPNAFSNFAAIYKKSFSKFLTYLALGSVTAAGMAYLNAASINNSYNPTKWKMNQRTTIGMINGAISGFFLPITISNIYGFYSKAFPEITKNLVEKLGKLGYWLAYGSLSLIVITPVIFLFALKQGMNCSWSDLIKTPAFLETLISGLLVGLSMPNILLKAIPNTMKIYREGILEFYDRTINAKLIENDQKLAKVIADEVNEKCAKKLSDNVKNSEAYKNASEETKQLVDKYLDNCRQDLMTTGKLRPIKEFLNDLLKILDEKNPQNGLVNTKNELKTIVENMDLDQQKKDVYFKLIDEVSSQWNSAGSDPKGLGGNGVYSVVRLKDGRSIVCHSGSKEIYAMFNADGSRVSVDEMNRIFPPNTNLAAQVPVEKMDYADQVSTDTNRTKPHASNCGEFRSIYIVANLNDIPTDQILSISAFKSENANLEPVLRCKNCQVTTNMVKEPLAFTDSKINRETPNQIDRGYTRLNDGSIVLYDIETRNVNAIYDANANRIYGPNVQNVEFFSSNLQPKYTSSGTIYEIFNSKSYLNAFYIQEIRYDLSFTNSNVNWIRFQDTKTNSKWTLAHLYRKLTKNKKD</sequence>
<feature type="transmembrane region" description="Helical" evidence="1">
    <location>
        <begin position="2814"/>
        <end position="2834"/>
    </location>
</feature>
<evidence type="ECO:0000313" key="3">
    <source>
        <dbReference type="Proteomes" id="UP000663879"/>
    </source>
</evidence>
<protein>
    <submittedName>
        <fullName evidence="2">Uncharacterized protein</fullName>
    </submittedName>
</protein>
<proteinExistence type="predicted"/>
<keyword evidence="1" id="KW-0812">Transmembrane</keyword>
<feature type="transmembrane region" description="Helical" evidence="1">
    <location>
        <begin position="3005"/>
        <end position="3025"/>
    </location>
</feature>
<dbReference type="PANTHER" id="PTHR32305:SF15">
    <property type="entry name" value="PROTEIN RHSA-RELATED"/>
    <property type="match status" value="1"/>
</dbReference>
<evidence type="ECO:0000256" key="1">
    <source>
        <dbReference type="SAM" id="Phobius"/>
    </source>
</evidence>
<comment type="caution">
    <text evidence="2">The sequence shown here is derived from an EMBL/GenBank/DDBJ whole genome shotgun (WGS) entry which is preliminary data.</text>
</comment>